<name>A0A9N9NFJ5_9GLOM</name>
<dbReference type="AlphaFoldDB" id="A0A9N9NFJ5"/>
<evidence type="ECO:0000256" key="2">
    <source>
        <dbReference type="ARBA" id="ARBA00022692"/>
    </source>
</evidence>
<accession>A0A9N9NFJ5</accession>
<gene>
    <name evidence="8" type="ORF">AMORRO_LOCUS14168</name>
</gene>
<dbReference type="PANTHER" id="PTHR12911">
    <property type="entry name" value="SAD1/UNC-84-LIKE PROTEIN-RELATED"/>
    <property type="match status" value="1"/>
</dbReference>
<feature type="region of interest" description="Disordered" evidence="5">
    <location>
        <begin position="1"/>
        <end position="36"/>
    </location>
</feature>
<keyword evidence="4 6" id="KW-0472">Membrane</keyword>
<keyword evidence="2 6" id="KW-0812">Transmembrane</keyword>
<keyword evidence="3 6" id="KW-1133">Transmembrane helix</keyword>
<dbReference type="PANTHER" id="PTHR12911:SF8">
    <property type="entry name" value="KLAROID PROTEIN-RELATED"/>
    <property type="match status" value="1"/>
</dbReference>
<feature type="region of interest" description="Disordered" evidence="5">
    <location>
        <begin position="203"/>
        <end position="245"/>
    </location>
</feature>
<evidence type="ECO:0000256" key="6">
    <source>
        <dbReference type="SAM" id="Phobius"/>
    </source>
</evidence>
<evidence type="ECO:0000256" key="5">
    <source>
        <dbReference type="SAM" id="MobiDB-lite"/>
    </source>
</evidence>
<feature type="non-terminal residue" evidence="8">
    <location>
        <position position="1"/>
    </location>
</feature>
<dbReference type="EMBL" id="CAJVPV010026997">
    <property type="protein sequence ID" value="CAG8733041.1"/>
    <property type="molecule type" value="Genomic_DNA"/>
</dbReference>
<evidence type="ECO:0000313" key="8">
    <source>
        <dbReference type="EMBL" id="CAG8733041.1"/>
    </source>
</evidence>
<reference evidence="8" key="1">
    <citation type="submission" date="2021-06" db="EMBL/GenBank/DDBJ databases">
        <authorList>
            <person name="Kallberg Y."/>
            <person name="Tangrot J."/>
            <person name="Rosling A."/>
        </authorList>
    </citation>
    <scope>NUCLEOTIDE SEQUENCE</scope>
    <source>
        <strain evidence="8">CL551</strain>
    </source>
</reference>
<dbReference type="PROSITE" id="PS51469">
    <property type="entry name" value="SUN"/>
    <property type="match status" value="1"/>
</dbReference>
<feature type="compositionally biased region" description="Low complexity" evidence="5">
    <location>
        <begin position="24"/>
        <end position="35"/>
    </location>
</feature>
<dbReference type="Proteomes" id="UP000789342">
    <property type="component" value="Unassembled WGS sequence"/>
</dbReference>
<organism evidence="8 9">
    <name type="scientific">Acaulospora morrowiae</name>
    <dbReference type="NCBI Taxonomy" id="94023"/>
    <lineage>
        <taxon>Eukaryota</taxon>
        <taxon>Fungi</taxon>
        <taxon>Fungi incertae sedis</taxon>
        <taxon>Mucoromycota</taxon>
        <taxon>Glomeromycotina</taxon>
        <taxon>Glomeromycetes</taxon>
        <taxon>Diversisporales</taxon>
        <taxon>Acaulosporaceae</taxon>
        <taxon>Acaulospora</taxon>
    </lineage>
</organism>
<evidence type="ECO:0000259" key="7">
    <source>
        <dbReference type="PROSITE" id="PS51469"/>
    </source>
</evidence>
<dbReference type="OrthoDB" id="342281at2759"/>
<dbReference type="GO" id="GO:0016020">
    <property type="term" value="C:membrane"/>
    <property type="evidence" value="ECO:0007669"/>
    <property type="project" value="UniProtKB-SubCell"/>
</dbReference>
<dbReference type="GO" id="GO:0005635">
    <property type="term" value="C:nuclear envelope"/>
    <property type="evidence" value="ECO:0007669"/>
    <property type="project" value="UniProtKB-ARBA"/>
</dbReference>
<comment type="subcellular location">
    <subcellularLocation>
        <location evidence="1">Membrane</location>
    </subcellularLocation>
</comment>
<dbReference type="Pfam" id="PF07738">
    <property type="entry name" value="Sad1_UNC"/>
    <property type="match status" value="2"/>
</dbReference>
<dbReference type="InterPro" id="IPR012919">
    <property type="entry name" value="SUN_dom"/>
</dbReference>
<keyword evidence="9" id="KW-1185">Reference proteome</keyword>
<evidence type="ECO:0000256" key="3">
    <source>
        <dbReference type="ARBA" id="ARBA00022989"/>
    </source>
</evidence>
<comment type="caution">
    <text evidence="8">The sequence shown here is derived from an EMBL/GenBank/DDBJ whole genome shotgun (WGS) entry which is preliminary data.</text>
</comment>
<dbReference type="GO" id="GO:0043495">
    <property type="term" value="F:protein-membrane adaptor activity"/>
    <property type="evidence" value="ECO:0007669"/>
    <property type="project" value="TreeGrafter"/>
</dbReference>
<dbReference type="InterPro" id="IPR045119">
    <property type="entry name" value="SUN1-5"/>
</dbReference>
<evidence type="ECO:0000313" key="9">
    <source>
        <dbReference type="Proteomes" id="UP000789342"/>
    </source>
</evidence>
<evidence type="ECO:0000256" key="1">
    <source>
        <dbReference type="ARBA" id="ARBA00004370"/>
    </source>
</evidence>
<sequence length="652" mass="72892">AQRKTKSYSPQVVMTQTTRRKSSRLSSNNNTNLQTDINQQFDLPNATGYSTSLPSVQQHTLNNRTRSNLSRSIILPNLNAGNGNNGQAAETIDDNSLISSEENYSNMVINHSEGSSFGQSRQSSILSISRDASFYETESGRSESCSSTPFITSEISLGRLHSDISSGLPSRSSSAYQSAFLSVNQSFSFNDDSIAFTDNIKLDNDQRIQPEPSGLIDDTEHHEVGSNPGNEENTEHTLSEDQNQEESGSYTFRYIPRVLSSIEDFWNTVVWWLSRLEVNYVEPLKNKILDFYVIRAACNNFRSNNVNEEHANASTERGSRRMRLGIFCFLIFLYIAFVLIKSSKVDTNGDNDELGQNDELIQSVVANQVKTLCAAEVQKRIPSTNQEMTRYRSNAVPNENVVVMVRQEVQRAVEEMLYTYSQDKLNKADFALSSGGAKIISPLTSPTYEQWPTQWYKLILASTIGHGITRGKPPITAIQPDTHVGQCWPFSGQQGQLAVLLSRQVYVTSVTYDHISKKVAMGTTSAPKEIEVWGFIDGDLEVKDKGADTIKEDIPGYINEQDTVNELGSNILDSSHLQTKGGELKLGSSPTHIFLGQFVYDLNGPPIQTFEVNKINKPIRAVILKVNSNWDNPEYTCLYRFRVHGERSGFQN</sequence>
<evidence type="ECO:0000256" key="4">
    <source>
        <dbReference type="ARBA" id="ARBA00023136"/>
    </source>
</evidence>
<feature type="transmembrane region" description="Helical" evidence="6">
    <location>
        <begin position="324"/>
        <end position="340"/>
    </location>
</feature>
<protein>
    <submittedName>
        <fullName evidence="8">7549_t:CDS:1</fullName>
    </submittedName>
</protein>
<feature type="domain" description="SUN" evidence="7">
    <location>
        <begin position="436"/>
        <end position="648"/>
    </location>
</feature>
<dbReference type="Gene3D" id="2.60.120.260">
    <property type="entry name" value="Galactose-binding domain-like"/>
    <property type="match status" value="1"/>
</dbReference>
<proteinExistence type="predicted"/>